<dbReference type="CDD" id="cd01392">
    <property type="entry name" value="HTH_LacI"/>
    <property type="match status" value="1"/>
</dbReference>
<organism evidence="5 6">
    <name type="scientific">Robinsoniella peoriensis</name>
    <dbReference type="NCBI Taxonomy" id="180332"/>
    <lineage>
        <taxon>Bacteria</taxon>
        <taxon>Bacillati</taxon>
        <taxon>Bacillota</taxon>
        <taxon>Clostridia</taxon>
        <taxon>Lachnospirales</taxon>
        <taxon>Lachnospiraceae</taxon>
        <taxon>Robinsoniella</taxon>
    </lineage>
</organism>
<dbReference type="GO" id="GO:0003700">
    <property type="term" value="F:DNA-binding transcription factor activity"/>
    <property type="evidence" value="ECO:0007669"/>
    <property type="project" value="TreeGrafter"/>
</dbReference>
<feature type="domain" description="HTH lacI-type" evidence="4">
    <location>
        <begin position="4"/>
        <end position="56"/>
    </location>
</feature>
<dbReference type="InterPro" id="IPR010982">
    <property type="entry name" value="Lambda_DNA-bd_dom_sf"/>
</dbReference>
<dbReference type="AlphaFoldDB" id="A0A4U8QA24"/>
<evidence type="ECO:0000259" key="4">
    <source>
        <dbReference type="PROSITE" id="PS50932"/>
    </source>
</evidence>
<evidence type="ECO:0000256" key="1">
    <source>
        <dbReference type="ARBA" id="ARBA00023015"/>
    </source>
</evidence>
<dbReference type="PANTHER" id="PTHR30146:SF109">
    <property type="entry name" value="HTH-TYPE TRANSCRIPTIONAL REGULATOR GALS"/>
    <property type="match status" value="1"/>
</dbReference>
<name>A0A4U8QA24_9FIRM</name>
<dbReference type="InterPro" id="IPR028082">
    <property type="entry name" value="Peripla_BP_I"/>
</dbReference>
<dbReference type="PANTHER" id="PTHR30146">
    <property type="entry name" value="LACI-RELATED TRANSCRIPTIONAL REPRESSOR"/>
    <property type="match status" value="1"/>
</dbReference>
<dbReference type="SMART" id="SM00354">
    <property type="entry name" value="HTH_LACI"/>
    <property type="match status" value="1"/>
</dbReference>
<gene>
    <name evidence="5" type="primary">ccpA_6</name>
    <name evidence="5" type="ORF">DSM106044_02265</name>
</gene>
<evidence type="ECO:0000256" key="2">
    <source>
        <dbReference type="ARBA" id="ARBA00023125"/>
    </source>
</evidence>
<dbReference type="Gene3D" id="3.40.50.2300">
    <property type="match status" value="2"/>
</dbReference>
<dbReference type="InterPro" id="IPR000843">
    <property type="entry name" value="HTH_LacI"/>
</dbReference>
<dbReference type="SUPFAM" id="SSF47413">
    <property type="entry name" value="lambda repressor-like DNA-binding domains"/>
    <property type="match status" value="1"/>
</dbReference>
<reference evidence="5 6" key="1">
    <citation type="journal article" date="2019" name="Anaerobe">
        <title>Detection of Robinsoniella peoriensis in multiple bone samples of a trauma patient.</title>
        <authorList>
            <person name="Schrottner P."/>
            <person name="Hartwich K."/>
            <person name="Bunk B."/>
            <person name="Schober I."/>
            <person name="Helbig S."/>
            <person name="Rudolph W.W."/>
            <person name="Gunzer F."/>
        </authorList>
    </citation>
    <scope>NUCLEOTIDE SEQUENCE [LARGE SCALE GENOMIC DNA]</scope>
    <source>
        <strain evidence="5 6">DSM 106044</strain>
    </source>
</reference>
<dbReference type="PROSITE" id="PS50932">
    <property type="entry name" value="HTH_LACI_2"/>
    <property type="match status" value="1"/>
</dbReference>
<keyword evidence="6" id="KW-1185">Reference proteome</keyword>
<dbReference type="Pfam" id="PF13377">
    <property type="entry name" value="Peripla_BP_3"/>
    <property type="match status" value="1"/>
</dbReference>
<dbReference type="InterPro" id="IPR046335">
    <property type="entry name" value="LacI/GalR-like_sensor"/>
</dbReference>
<protein>
    <submittedName>
        <fullName evidence="5">Glucose-resistance amylase regulator</fullName>
    </submittedName>
</protein>
<proteinExistence type="predicted"/>
<keyword evidence="1" id="KW-0805">Transcription regulation</keyword>
<evidence type="ECO:0000313" key="5">
    <source>
        <dbReference type="EMBL" id="TLD01063.1"/>
    </source>
</evidence>
<dbReference type="SUPFAM" id="SSF53822">
    <property type="entry name" value="Periplasmic binding protein-like I"/>
    <property type="match status" value="1"/>
</dbReference>
<dbReference type="Pfam" id="PF00356">
    <property type="entry name" value="LacI"/>
    <property type="match status" value="1"/>
</dbReference>
<dbReference type="Gene3D" id="1.10.260.40">
    <property type="entry name" value="lambda repressor-like DNA-binding domains"/>
    <property type="match status" value="1"/>
</dbReference>
<dbReference type="STRING" id="180332.GCA_000797495_03833"/>
<evidence type="ECO:0000313" key="6">
    <source>
        <dbReference type="Proteomes" id="UP000306509"/>
    </source>
</evidence>
<dbReference type="EMBL" id="QGQD01000045">
    <property type="protein sequence ID" value="TLD01063.1"/>
    <property type="molecule type" value="Genomic_DNA"/>
</dbReference>
<accession>A0A4U8QA24</accession>
<keyword evidence="2" id="KW-0238">DNA-binding</keyword>
<dbReference type="GO" id="GO:0000976">
    <property type="term" value="F:transcription cis-regulatory region binding"/>
    <property type="evidence" value="ECO:0007669"/>
    <property type="project" value="TreeGrafter"/>
</dbReference>
<keyword evidence="3" id="KW-0804">Transcription</keyword>
<sequence length="337" mass="37707">MGCTIKDIARDTNLSLATISKYLNGKNIIPENRAKIEKSIKKLGYTPNKTAQMLRARKTNTICILIPVIGDYFWGSLCSYIEEYVQKYNYSTIVSSYDSKTEDNSDVMRLLLSNQVDGVILIPENASHLNLIQSIIQNNIPLVYLDQVVTNPPGDSVTSTNRKSAYDATEYLISKGHRCLGVIGGLLDSYTIKERIQGFYDACDDHQIPFPCRIVMNGDFSPHSGAVQLRRMLELTPRPTAVLILGYITTLGVIMELNTLGISIPQDLSILTFDDDEIFSAFEPPITAIVQNLQEMGKQAAKLLLKRINGCETNFPVVKMIDTNFIERKSVRNITEI</sequence>
<dbReference type="Proteomes" id="UP000306509">
    <property type="component" value="Unassembled WGS sequence"/>
</dbReference>
<dbReference type="RefSeq" id="WP_027293705.1">
    <property type="nucleotide sequence ID" value="NZ_JBHTNY010000003.1"/>
</dbReference>
<evidence type="ECO:0000256" key="3">
    <source>
        <dbReference type="ARBA" id="ARBA00023163"/>
    </source>
</evidence>
<dbReference type="CDD" id="cd06267">
    <property type="entry name" value="PBP1_LacI_sugar_binding-like"/>
    <property type="match status" value="1"/>
</dbReference>
<comment type="caution">
    <text evidence="5">The sequence shown here is derived from an EMBL/GenBank/DDBJ whole genome shotgun (WGS) entry which is preliminary data.</text>
</comment>